<keyword evidence="1" id="KW-0812">Transmembrane</keyword>
<evidence type="ECO:0000313" key="3">
    <source>
        <dbReference type="Proteomes" id="UP000289340"/>
    </source>
</evidence>
<keyword evidence="1" id="KW-1133">Transmembrane helix</keyword>
<proteinExistence type="predicted"/>
<name>A0A445KFB9_GLYSO</name>
<dbReference type="EMBL" id="QZWG01000006">
    <property type="protein sequence ID" value="RZC09343.1"/>
    <property type="molecule type" value="Genomic_DNA"/>
</dbReference>
<dbReference type="Proteomes" id="UP000289340">
    <property type="component" value="Chromosome 6"/>
</dbReference>
<accession>A0A445KFB9</accession>
<feature type="transmembrane region" description="Helical" evidence="1">
    <location>
        <begin position="33"/>
        <end position="53"/>
    </location>
</feature>
<keyword evidence="1" id="KW-0472">Membrane</keyword>
<evidence type="ECO:0000256" key="1">
    <source>
        <dbReference type="SAM" id="Phobius"/>
    </source>
</evidence>
<dbReference type="AlphaFoldDB" id="A0A445KFB9"/>
<reference evidence="2 3" key="1">
    <citation type="submission" date="2018-09" db="EMBL/GenBank/DDBJ databases">
        <title>A high-quality reference genome of wild soybean provides a powerful tool to mine soybean genomes.</title>
        <authorList>
            <person name="Xie M."/>
            <person name="Chung C.Y.L."/>
            <person name="Li M.-W."/>
            <person name="Wong F.-L."/>
            <person name="Chan T.-F."/>
            <person name="Lam H.-M."/>
        </authorList>
    </citation>
    <scope>NUCLEOTIDE SEQUENCE [LARGE SCALE GENOMIC DNA]</scope>
    <source>
        <strain evidence="3">cv. W05</strain>
        <tissue evidence="2">Hypocotyl of etiolated seedlings</tissue>
    </source>
</reference>
<organism evidence="2 3">
    <name type="scientific">Glycine soja</name>
    <name type="common">Wild soybean</name>
    <dbReference type="NCBI Taxonomy" id="3848"/>
    <lineage>
        <taxon>Eukaryota</taxon>
        <taxon>Viridiplantae</taxon>
        <taxon>Streptophyta</taxon>
        <taxon>Embryophyta</taxon>
        <taxon>Tracheophyta</taxon>
        <taxon>Spermatophyta</taxon>
        <taxon>Magnoliopsida</taxon>
        <taxon>eudicotyledons</taxon>
        <taxon>Gunneridae</taxon>
        <taxon>Pentapetalae</taxon>
        <taxon>rosids</taxon>
        <taxon>fabids</taxon>
        <taxon>Fabales</taxon>
        <taxon>Fabaceae</taxon>
        <taxon>Papilionoideae</taxon>
        <taxon>50 kb inversion clade</taxon>
        <taxon>NPAAA clade</taxon>
        <taxon>indigoferoid/millettioid clade</taxon>
        <taxon>Phaseoleae</taxon>
        <taxon>Glycine</taxon>
        <taxon>Glycine subgen. Soja</taxon>
    </lineage>
</organism>
<sequence>VSNESIVRKFYCLGLNLTNTTLKQGVGMTSVKITLAALVLALIACNGLGFMGIPRMLGNGECHLDVECISILPYCKEKTICNNGICICDQTKASLKSGCKTNADCAIFICDPPYVKPYCDIKHGVCKCSR</sequence>
<comment type="caution">
    <text evidence="2">The sequence shown here is derived from an EMBL/GenBank/DDBJ whole genome shotgun (WGS) entry which is preliminary data.</text>
</comment>
<gene>
    <name evidence="2" type="ORF">D0Y65_015892</name>
</gene>
<feature type="non-terminal residue" evidence="2">
    <location>
        <position position="1"/>
    </location>
</feature>
<keyword evidence="3" id="KW-1185">Reference proteome</keyword>
<protein>
    <submittedName>
        <fullName evidence="2">Uncharacterized protein</fullName>
    </submittedName>
</protein>
<evidence type="ECO:0000313" key="2">
    <source>
        <dbReference type="EMBL" id="RZC09343.1"/>
    </source>
</evidence>